<evidence type="ECO:0000256" key="4">
    <source>
        <dbReference type="ARBA" id="ARBA00022842"/>
    </source>
</evidence>
<dbReference type="Gene3D" id="2.40.50.140">
    <property type="entry name" value="Nucleic acid-binding proteins"/>
    <property type="match status" value="1"/>
</dbReference>
<dbReference type="eggNOG" id="COG1530">
    <property type="taxonomic scope" value="Bacteria"/>
</dbReference>
<dbReference type="PANTHER" id="PTHR30001">
    <property type="entry name" value="RIBONUCLEASE"/>
    <property type="match status" value="1"/>
</dbReference>
<dbReference type="GO" id="GO:0004540">
    <property type="term" value="F:RNA nuclease activity"/>
    <property type="evidence" value="ECO:0007669"/>
    <property type="project" value="InterPro"/>
</dbReference>
<dbReference type="InterPro" id="IPR019307">
    <property type="entry name" value="RNA-bd_AU-1/RNase_E/G"/>
</dbReference>
<dbReference type="InterPro" id="IPR004659">
    <property type="entry name" value="RNase_E/G"/>
</dbReference>
<dbReference type="GO" id="GO:0016787">
    <property type="term" value="F:hydrolase activity"/>
    <property type="evidence" value="ECO:0007669"/>
    <property type="project" value="UniProtKB-KW"/>
</dbReference>
<keyword evidence="8" id="KW-1185">Reference proteome</keyword>
<name>F4KZM6_HALH1</name>
<keyword evidence="2" id="KW-0479">Metal-binding</keyword>
<evidence type="ECO:0000256" key="2">
    <source>
        <dbReference type="ARBA" id="ARBA00022723"/>
    </source>
</evidence>
<dbReference type="Proteomes" id="UP000008461">
    <property type="component" value="Chromosome"/>
</dbReference>
<dbReference type="RefSeq" id="WP_013765010.1">
    <property type="nucleotide sequence ID" value="NC_015510.1"/>
</dbReference>
<protein>
    <submittedName>
        <fullName evidence="7">Ribonuclease, Rne/Rng family</fullName>
    </submittedName>
</protein>
<dbReference type="AlphaFoldDB" id="F4KZM6"/>
<feature type="domain" description="S1 motif" evidence="6">
    <location>
        <begin position="37"/>
        <end position="141"/>
    </location>
</feature>
<dbReference type="InterPro" id="IPR003029">
    <property type="entry name" value="S1_domain"/>
</dbReference>
<dbReference type="OrthoDB" id="9804278at2"/>
<sequence length="519" mass="59172">MEKDLIVNSTPTEVEIALLEDGKLVELHYQKTNNNFTVGDIFLGKVRRLMPGLNAAFVDIGHKKDAFLHYTDLGPKLRSLLKFTQQVSSGQSNTFSLDNFAIEPEINKNGKIDQVLNKRHNVLVQVLKEPISTKGPRLSCEITIPGRYLVLTPFTDVVAVSKKIANNEERKRLKVLIESIKPKNFGVIVRTAAEGKKVADLHEELSYMLEKWEEMYKSMYKTEGPAKLLSELDKTSSILRDLLSDSFTRIVVNDKELYLNIKSYLGSIAPDQVNIVSHYKGTKSIFETHGVTRQIQASFGKTATMSSGAYLVIESTEAMHVIDVNSGHKMSSTNAEEAVMKVNMEAVEEIARQLRLRDIGGIIIIDFIDMRNLEFRKDLVKEMKQAMKKDRAQHTILPLSKFGLMQITRQRVRPEVKIDTTEVCPTCEGTGKTNASILMVTDIERDLAYIQSTHPKSRIKLVVHPYLQAYLTKGWFSSIQWKWFKQYFRRVDIKADGTYHLGKYRFFDDNDDEIRLNAM</sequence>
<dbReference type="SUPFAM" id="SSF50249">
    <property type="entry name" value="Nucleic acid-binding proteins"/>
    <property type="match status" value="1"/>
</dbReference>
<dbReference type="HOGENOM" id="CLU_003468_5_3_10"/>
<accession>F4KZM6</accession>
<dbReference type="EMBL" id="CP002691">
    <property type="protein sequence ID" value="AEE50462.1"/>
    <property type="molecule type" value="Genomic_DNA"/>
</dbReference>
<dbReference type="CDD" id="cd04453">
    <property type="entry name" value="S1_RNase_E"/>
    <property type="match status" value="1"/>
</dbReference>
<keyword evidence="4" id="KW-0460">Magnesium</keyword>
<dbReference type="NCBIfam" id="TIGR00757">
    <property type="entry name" value="RNaseEG"/>
    <property type="match status" value="1"/>
</dbReference>
<evidence type="ECO:0000256" key="1">
    <source>
        <dbReference type="ARBA" id="ARBA00001946"/>
    </source>
</evidence>
<reference evidence="7 8" key="1">
    <citation type="journal article" date="2011" name="Stand. Genomic Sci.">
        <title>Complete genome sequence of Haliscomenobacter hydrossis type strain (O).</title>
        <authorList>
            <consortium name="US DOE Joint Genome Institute (JGI-PGF)"/>
            <person name="Daligault H."/>
            <person name="Lapidus A."/>
            <person name="Zeytun A."/>
            <person name="Nolan M."/>
            <person name="Lucas S."/>
            <person name="Del Rio T.G."/>
            <person name="Tice H."/>
            <person name="Cheng J.F."/>
            <person name="Tapia R."/>
            <person name="Han C."/>
            <person name="Goodwin L."/>
            <person name="Pitluck S."/>
            <person name="Liolios K."/>
            <person name="Pagani I."/>
            <person name="Ivanova N."/>
            <person name="Huntemann M."/>
            <person name="Mavromatis K."/>
            <person name="Mikhailova N."/>
            <person name="Pati A."/>
            <person name="Chen A."/>
            <person name="Palaniappan K."/>
            <person name="Land M."/>
            <person name="Hauser L."/>
            <person name="Brambilla E.M."/>
            <person name="Rohde M."/>
            <person name="Verbarg S."/>
            <person name="Goker M."/>
            <person name="Bristow J."/>
            <person name="Eisen J.A."/>
            <person name="Markowitz V."/>
            <person name="Hugenholtz P."/>
            <person name="Kyrpides N.C."/>
            <person name="Klenk H.P."/>
            <person name="Woyke T."/>
        </authorList>
    </citation>
    <scope>NUCLEOTIDE SEQUENCE [LARGE SCALE GENOMIC DNA]</scope>
    <source>
        <strain evidence="8">ATCC 27775 / DSM 1100 / LMG 10767 / O</strain>
    </source>
</reference>
<gene>
    <name evidence="7" type="ordered locus">Halhy_2593</name>
</gene>
<reference key="2">
    <citation type="submission" date="2011-04" db="EMBL/GenBank/DDBJ databases">
        <title>Complete sequence of chromosome of Haliscomenobacter hydrossis DSM 1100.</title>
        <authorList>
            <consortium name="US DOE Joint Genome Institute (JGI-PGF)"/>
            <person name="Lucas S."/>
            <person name="Han J."/>
            <person name="Lapidus A."/>
            <person name="Bruce D."/>
            <person name="Goodwin L."/>
            <person name="Pitluck S."/>
            <person name="Peters L."/>
            <person name="Kyrpides N."/>
            <person name="Mavromatis K."/>
            <person name="Ivanova N."/>
            <person name="Ovchinnikova G."/>
            <person name="Pagani I."/>
            <person name="Daligault H."/>
            <person name="Detter J.C."/>
            <person name="Han C."/>
            <person name="Land M."/>
            <person name="Hauser L."/>
            <person name="Markowitz V."/>
            <person name="Cheng J.-F."/>
            <person name="Hugenholtz P."/>
            <person name="Woyke T."/>
            <person name="Wu D."/>
            <person name="Verbarg S."/>
            <person name="Frueling A."/>
            <person name="Brambilla E."/>
            <person name="Klenk H.-P."/>
            <person name="Eisen J.A."/>
        </authorList>
    </citation>
    <scope>NUCLEOTIDE SEQUENCE</scope>
    <source>
        <strain>DSM 1100</strain>
    </source>
</reference>
<dbReference type="InterPro" id="IPR012340">
    <property type="entry name" value="NA-bd_OB-fold"/>
</dbReference>
<dbReference type="GO" id="GO:0005737">
    <property type="term" value="C:cytoplasm"/>
    <property type="evidence" value="ECO:0007669"/>
    <property type="project" value="TreeGrafter"/>
</dbReference>
<keyword evidence="5" id="KW-0694">RNA-binding</keyword>
<dbReference type="GO" id="GO:0003723">
    <property type="term" value="F:RNA binding"/>
    <property type="evidence" value="ECO:0007669"/>
    <property type="project" value="UniProtKB-KW"/>
</dbReference>
<evidence type="ECO:0000313" key="8">
    <source>
        <dbReference type="Proteomes" id="UP000008461"/>
    </source>
</evidence>
<evidence type="ECO:0000313" key="7">
    <source>
        <dbReference type="EMBL" id="AEE50462.1"/>
    </source>
</evidence>
<dbReference type="Pfam" id="PF10150">
    <property type="entry name" value="RNase_E_G"/>
    <property type="match status" value="1"/>
</dbReference>
<dbReference type="PANTHER" id="PTHR30001:SF0">
    <property type="entry name" value="RIBONUCLEASE G"/>
    <property type="match status" value="1"/>
</dbReference>
<dbReference type="KEGG" id="hhy:Halhy_2593"/>
<evidence type="ECO:0000256" key="5">
    <source>
        <dbReference type="ARBA" id="ARBA00022884"/>
    </source>
</evidence>
<comment type="cofactor">
    <cofactor evidence="1">
        <name>Mg(2+)</name>
        <dbReference type="ChEBI" id="CHEBI:18420"/>
    </cofactor>
</comment>
<dbReference type="GO" id="GO:0046872">
    <property type="term" value="F:metal ion binding"/>
    <property type="evidence" value="ECO:0007669"/>
    <property type="project" value="UniProtKB-KW"/>
</dbReference>
<evidence type="ECO:0000259" key="6">
    <source>
        <dbReference type="SMART" id="SM00316"/>
    </source>
</evidence>
<organism evidence="7 8">
    <name type="scientific">Haliscomenobacter hydrossis (strain ATCC 27775 / DSM 1100 / LMG 10767 / O)</name>
    <dbReference type="NCBI Taxonomy" id="760192"/>
    <lineage>
        <taxon>Bacteria</taxon>
        <taxon>Pseudomonadati</taxon>
        <taxon>Bacteroidota</taxon>
        <taxon>Saprospiria</taxon>
        <taxon>Saprospirales</taxon>
        <taxon>Haliscomenobacteraceae</taxon>
        <taxon>Haliscomenobacter</taxon>
    </lineage>
</organism>
<dbReference type="GO" id="GO:0006364">
    <property type="term" value="P:rRNA processing"/>
    <property type="evidence" value="ECO:0007669"/>
    <property type="project" value="TreeGrafter"/>
</dbReference>
<dbReference type="STRING" id="760192.Halhy_2593"/>
<dbReference type="SMART" id="SM00316">
    <property type="entry name" value="S1"/>
    <property type="match status" value="1"/>
</dbReference>
<proteinExistence type="predicted"/>
<keyword evidence="3" id="KW-0378">Hydrolase</keyword>
<evidence type="ECO:0000256" key="3">
    <source>
        <dbReference type="ARBA" id="ARBA00022801"/>
    </source>
</evidence>